<sequence length="344" mass="40461">MWKERLKPVALWLSFMILLLLDIWIYTVLYFWSRSYRMSFYVIGNWIMSEKVCLGIYILAALLCNIALYLRPFGKLCIKIISVLFGPVLLLLTITCFACGDIMILTTFFLFFLYIMFWGVQTIWLLVVGKFKKKYLYVLLQKIGTGTIIFLLVGALCSFEHNLRNMYELSIGLQTYGKISAAYIDNQNLSAWEMHDKLSNVQRQEIYQKLIDSECQYLGIDPVKVKVNDEFGQAMDGYYDSETRMITITECGMDKGMVEVINILCHEVYHAYSFDLVETFKKIDCEDKELLVFRRMKELEVGFEYYNKSGSYEEYYYNPVEIYARSYAKSRMEEYCQFLSVGEK</sequence>
<name>A0A1E3A5T2_9FIRM</name>
<proteinExistence type="predicted"/>
<keyword evidence="1" id="KW-1133">Transmembrane helix</keyword>
<feature type="transmembrane region" description="Helical" evidence="1">
    <location>
        <begin position="111"/>
        <end position="128"/>
    </location>
</feature>
<reference evidence="2 3" key="1">
    <citation type="submission" date="2016-07" db="EMBL/GenBank/DDBJ databases">
        <title>Characterization of isolates of Eisenbergiella tayi derived from blood cultures, using whole genome sequencing.</title>
        <authorList>
            <person name="Burdz T."/>
            <person name="Wiebe D."/>
            <person name="Huynh C."/>
            <person name="Bernard K."/>
        </authorList>
    </citation>
    <scope>NUCLEOTIDE SEQUENCE [LARGE SCALE GENOMIC DNA]</scope>
    <source>
        <strain evidence="2 3">NML 110608</strain>
    </source>
</reference>
<comment type="caution">
    <text evidence="2">The sequence shown here is derived from an EMBL/GenBank/DDBJ whole genome shotgun (WGS) entry which is preliminary data.</text>
</comment>
<keyword evidence="1" id="KW-0812">Transmembrane</keyword>
<protein>
    <submittedName>
        <fullName evidence="2">Uncharacterized protein</fullName>
    </submittedName>
</protein>
<feature type="transmembrane region" description="Helical" evidence="1">
    <location>
        <begin position="9"/>
        <end position="32"/>
    </location>
</feature>
<accession>A0A1E3A5T2</accession>
<dbReference type="EMBL" id="MCGH01000003">
    <property type="protein sequence ID" value="ODM04110.1"/>
    <property type="molecule type" value="Genomic_DNA"/>
</dbReference>
<evidence type="ECO:0000313" key="3">
    <source>
        <dbReference type="Proteomes" id="UP000094067"/>
    </source>
</evidence>
<dbReference type="AlphaFoldDB" id="A0A1E3A5T2"/>
<evidence type="ECO:0000313" key="2">
    <source>
        <dbReference type="EMBL" id="ODM04110.1"/>
    </source>
</evidence>
<gene>
    <name evidence="2" type="ORF">BEI61_04914</name>
</gene>
<keyword evidence="1" id="KW-0472">Membrane</keyword>
<feature type="transmembrane region" description="Helical" evidence="1">
    <location>
        <begin position="52"/>
        <end position="70"/>
    </location>
</feature>
<evidence type="ECO:0000256" key="1">
    <source>
        <dbReference type="SAM" id="Phobius"/>
    </source>
</evidence>
<feature type="transmembrane region" description="Helical" evidence="1">
    <location>
        <begin position="135"/>
        <end position="156"/>
    </location>
</feature>
<dbReference type="Proteomes" id="UP000094067">
    <property type="component" value="Unassembled WGS sequence"/>
</dbReference>
<feature type="transmembrane region" description="Helical" evidence="1">
    <location>
        <begin position="82"/>
        <end position="105"/>
    </location>
</feature>
<organism evidence="2 3">
    <name type="scientific">Eisenbergiella tayi</name>
    <dbReference type="NCBI Taxonomy" id="1432052"/>
    <lineage>
        <taxon>Bacteria</taxon>
        <taxon>Bacillati</taxon>
        <taxon>Bacillota</taxon>
        <taxon>Clostridia</taxon>
        <taxon>Lachnospirales</taxon>
        <taxon>Lachnospiraceae</taxon>
        <taxon>Eisenbergiella</taxon>
    </lineage>
</organism>